<feature type="transmembrane region" description="Helical" evidence="1">
    <location>
        <begin position="129"/>
        <end position="151"/>
    </location>
</feature>
<comment type="caution">
    <text evidence="3">The sequence shown here is derived from an EMBL/GenBank/DDBJ whole genome shotgun (WGS) entry which is preliminary data.</text>
</comment>
<name>A0A2S5SVR4_9BURK</name>
<evidence type="ECO:0000313" key="4">
    <source>
        <dbReference type="Proteomes" id="UP000238605"/>
    </source>
</evidence>
<evidence type="ECO:0000313" key="3">
    <source>
        <dbReference type="EMBL" id="PPE66749.1"/>
    </source>
</evidence>
<dbReference type="RefSeq" id="WP_104302045.1">
    <property type="nucleotide sequence ID" value="NZ_PSNX01000005.1"/>
</dbReference>
<dbReference type="InterPro" id="IPR040423">
    <property type="entry name" value="PEA_transferase"/>
</dbReference>
<dbReference type="PANTHER" id="PTHR30443">
    <property type="entry name" value="INNER MEMBRANE PROTEIN"/>
    <property type="match status" value="1"/>
</dbReference>
<dbReference type="OrthoDB" id="9786870at2"/>
<dbReference type="GO" id="GO:0005886">
    <property type="term" value="C:plasma membrane"/>
    <property type="evidence" value="ECO:0007669"/>
    <property type="project" value="UniProtKB-SubCell"/>
</dbReference>
<evidence type="ECO:0000259" key="2">
    <source>
        <dbReference type="Pfam" id="PF00884"/>
    </source>
</evidence>
<dbReference type="SUPFAM" id="SSF53649">
    <property type="entry name" value="Alkaline phosphatase-like"/>
    <property type="match status" value="1"/>
</dbReference>
<dbReference type="Gene3D" id="3.40.720.10">
    <property type="entry name" value="Alkaline Phosphatase, subunit A"/>
    <property type="match status" value="1"/>
</dbReference>
<feature type="transmembrane region" description="Helical" evidence="1">
    <location>
        <begin position="12"/>
        <end position="33"/>
    </location>
</feature>
<gene>
    <name evidence="3" type="ORF">C1704_07125</name>
</gene>
<dbReference type="EMBL" id="PSNX01000005">
    <property type="protein sequence ID" value="PPE66749.1"/>
    <property type="molecule type" value="Genomic_DNA"/>
</dbReference>
<feature type="transmembrane region" description="Helical" evidence="1">
    <location>
        <begin position="172"/>
        <end position="190"/>
    </location>
</feature>
<dbReference type="InterPro" id="IPR000917">
    <property type="entry name" value="Sulfatase_N"/>
</dbReference>
<sequence length="622" mass="68542">MLSRLVSRRPWLFTLGAEALVWFGAALGFLWVYASFPGHTLAAAWHHLGLLSAALTVFVVVRVALWRWVPIEGLARWLGSFLGALLLLLLLAYYVLVIAGLHSWGRVVSWPLISTYALQWQPLALSQGIPPGLVVVGVGAVLVCVTAVIALGPARKDWAATLASRGSRRSRLLLVGGFSVGCIHLLTHAVSPTEALTAKEPFSLTLFHDQQGGRSIQGHRLIQSEVLDRRAELERARYVPSPTAHRRNVILIVGDALRADHMAIYGYPRPTTPYLSELQSKGRLQQVDRAWSVCAESSCGLMAMIRSQYVHEFSGKSFNLLDVLKLHGYKTHLILGGDHTNFYGLKEAYGQVDHYFDGSMATRFYMNDDRLILDKVAGLPDWGGEPVYMQFHLMSPHPLGTRTLAPHFIPSESYAPLSLLQRVDGPPRLSSINFYDNGVVQFDSTVRELIGLLKAKGYLSDSIVVVTGDHGELLGEEGQYGHAKGVSESVLRIPLLFLSFPLDQQQRPSKLYSVGSQVDIGPTVLHSLGMPIPTHWSGESLKDQPQRSHLFFQQSPYVGLIDTRQVDRPIKAWMNVEKLGEGLQALALSVGAESTALQKVEIESMTPHWLKTLAPAVSSLSP</sequence>
<dbReference type="PANTHER" id="PTHR30443:SF0">
    <property type="entry name" value="PHOSPHOETHANOLAMINE TRANSFERASE EPTA"/>
    <property type="match status" value="1"/>
</dbReference>
<reference evidence="3 4" key="1">
    <citation type="submission" date="2018-02" db="EMBL/GenBank/DDBJ databases">
        <title>Reclassifiation of [Polyangium] brachysporum DSM 7029 as Guopingzhaonella breviflexa gen. nov., sp. nov., a member of the family Comamonadaceae.</title>
        <authorList>
            <person name="Tang B."/>
        </authorList>
    </citation>
    <scope>NUCLEOTIDE SEQUENCE [LARGE SCALE GENOMIC DNA]</scope>
    <source>
        <strain evidence="3 4">BCRC 80649</strain>
    </source>
</reference>
<accession>A0A2S5SVR4</accession>
<keyword evidence="1" id="KW-1133">Transmembrane helix</keyword>
<dbReference type="Pfam" id="PF00884">
    <property type="entry name" value="Sulfatase"/>
    <property type="match status" value="1"/>
</dbReference>
<dbReference type="GO" id="GO:0009244">
    <property type="term" value="P:lipopolysaccharide core region biosynthetic process"/>
    <property type="evidence" value="ECO:0007669"/>
    <property type="project" value="TreeGrafter"/>
</dbReference>
<protein>
    <recommendedName>
        <fullName evidence="2">Sulfatase N-terminal domain-containing protein</fullName>
    </recommendedName>
</protein>
<feature type="transmembrane region" description="Helical" evidence="1">
    <location>
        <begin position="77"/>
        <end position="101"/>
    </location>
</feature>
<keyword evidence="1" id="KW-0472">Membrane</keyword>
<evidence type="ECO:0000256" key="1">
    <source>
        <dbReference type="SAM" id="Phobius"/>
    </source>
</evidence>
<dbReference type="GO" id="GO:0016776">
    <property type="term" value="F:phosphotransferase activity, phosphate group as acceptor"/>
    <property type="evidence" value="ECO:0007669"/>
    <property type="project" value="TreeGrafter"/>
</dbReference>
<dbReference type="InterPro" id="IPR017850">
    <property type="entry name" value="Alkaline_phosphatase_core_sf"/>
</dbReference>
<feature type="transmembrane region" description="Helical" evidence="1">
    <location>
        <begin position="45"/>
        <end position="65"/>
    </location>
</feature>
<keyword evidence="1" id="KW-0812">Transmembrane</keyword>
<dbReference type="Proteomes" id="UP000238605">
    <property type="component" value="Unassembled WGS sequence"/>
</dbReference>
<feature type="domain" description="Sulfatase N-terminal" evidence="2">
    <location>
        <begin position="247"/>
        <end position="529"/>
    </location>
</feature>
<dbReference type="AlphaFoldDB" id="A0A2S5SVR4"/>
<keyword evidence="4" id="KW-1185">Reference proteome</keyword>
<organism evidence="3 4">
    <name type="scientific">Caldimonas caldifontis</name>
    <dbReference type="NCBI Taxonomy" id="1452508"/>
    <lineage>
        <taxon>Bacteria</taxon>
        <taxon>Pseudomonadati</taxon>
        <taxon>Pseudomonadota</taxon>
        <taxon>Betaproteobacteria</taxon>
        <taxon>Burkholderiales</taxon>
        <taxon>Sphaerotilaceae</taxon>
        <taxon>Caldimonas</taxon>
    </lineage>
</organism>
<proteinExistence type="predicted"/>